<evidence type="ECO:0000313" key="3">
    <source>
        <dbReference type="Proteomes" id="UP000515570"/>
    </source>
</evidence>
<gene>
    <name evidence="2" type="ORF">HW450_02365</name>
</gene>
<feature type="transmembrane region" description="Helical" evidence="1">
    <location>
        <begin position="44"/>
        <end position="65"/>
    </location>
</feature>
<protein>
    <submittedName>
        <fullName evidence="2">Uncharacterized protein</fullName>
    </submittedName>
</protein>
<proteinExistence type="predicted"/>
<reference evidence="2 3" key="1">
    <citation type="submission" date="2020-07" db="EMBL/GenBank/DDBJ databases">
        <title>non toxigenic Corynebacterium sp. nov from a clinical source.</title>
        <authorList>
            <person name="Bernier A.-M."/>
            <person name="Bernard K."/>
        </authorList>
    </citation>
    <scope>NUCLEOTIDE SEQUENCE [LARGE SCALE GENOMIC DNA]</scope>
    <source>
        <strain evidence="3">NML 93-0612</strain>
    </source>
</reference>
<dbReference type="EMBL" id="CP059833">
    <property type="protein sequence ID" value="QMV85612.1"/>
    <property type="molecule type" value="Genomic_DNA"/>
</dbReference>
<evidence type="ECO:0000256" key="1">
    <source>
        <dbReference type="SAM" id="Phobius"/>
    </source>
</evidence>
<sequence>MTKLVTVAKSASEPRYALVYVLFIIAGLLVGGAWSAYKAENRTATFGLAICAAIALAAALLWLIGEMT</sequence>
<feature type="transmembrane region" description="Helical" evidence="1">
    <location>
        <begin position="17"/>
        <end position="37"/>
    </location>
</feature>
<organism evidence="2 3">
    <name type="scientific">Corynebacterium hindlerae</name>
    <dbReference type="NCBI Taxonomy" id="699041"/>
    <lineage>
        <taxon>Bacteria</taxon>
        <taxon>Bacillati</taxon>
        <taxon>Actinomycetota</taxon>
        <taxon>Actinomycetes</taxon>
        <taxon>Mycobacteriales</taxon>
        <taxon>Corynebacteriaceae</taxon>
        <taxon>Corynebacterium</taxon>
    </lineage>
</organism>
<keyword evidence="1" id="KW-0472">Membrane</keyword>
<dbReference type="RefSeq" id="WP_182386433.1">
    <property type="nucleotide sequence ID" value="NZ_CP059833.1"/>
</dbReference>
<keyword evidence="3" id="KW-1185">Reference proteome</keyword>
<dbReference type="AlphaFoldDB" id="A0A7G5FG71"/>
<dbReference type="Proteomes" id="UP000515570">
    <property type="component" value="Chromosome"/>
</dbReference>
<accession>A0A7G5FG71</accession>
<keyword evidence="1" id="KW-0812">Transmembrane</keyword>
<evidence type="ECO:0000313" key="2">
    <source>
        <dbReference type="EMBL" id="QMV85612.1"/>
    </source>
</evidence>
<keyword evidence="1" id="KW-1133">Transmembrane helix</keyword>
<name>A0A7G5FG71_9CORY</name>